<dbReference type="Proteomes" id="UP001151760">
    <property type="component" value="Unassembled WGS sequence"/>
</dbReference>
<reference evidence="1" key="1">
    <citation type="journal article" date="2022" name="Int. J. Mol. Sci.">
        <title>Draft Genome of Tanacetum Coccineum: Genomic Comparison of Closely Related Tanacetum-Family Plants.</title>
        <authorList>
            <person name="Yamashiro T."/>
            <person name="Shiraishi A."/>
            <person name="Nakayama K."/>
            <person name="Satake H."/>
        </authorList>
    </citation>
    <scope>NUCLEOTIDE SEQUENCE</scope>
</reference>
<accession>A0ABQ5APX5</accession>
<evidence type="ECO:0000313" key="2">
    <source>
        <dbReference type="Proteomes" id="UP001151760"/>
    </source>
</evidence>
<organism evidence="1 2">
    <name type="scientific">Tanacetum coccineum</name>
    <dbReference type="NCBI Taxonomy" id="301880"/>
    <lineage>
        <taxon>Eukaryota</taxon>
        <taxon>Viridiplantae</taxon>
        <taxon>Streptophyta</taxon>
        <taxon>Embryophyta</taxon>
        <taxon>Tracheophyta</taxon>
        <taxon>Spermatophyta</taxon>
        <taxon>Magnoliopsida</taxon>
        <taxon>eudicotyledons</taxon>
        <taxon>Gunneridae</taxon>
        <taxon>Pentapetalae</taxon>
        <taxon>asterids</taxon>
        <taxon>campanulids</taxon>
        <taxon>Asterales</taxon>
        <taxon>Asteraceae</taxon>
        <taxon>Asteroideae</taxon>
        <taxon>Anthemideae</taxon>
        <taxon>Anthemidinae</taxon>
        <taxon>Tanacetum</taxon>
    </lineage>
</organism>
<comment type="caution">
    <text evidence="1">The sequence shown here is derived from an EMBL/GenBank/DDBJ whole genome shotgun (WGS) entry which is preliminary data.</text>
</comment>
<sequence>MDGGRGGLCFPRGLGSLDKIELGDIVASAIVILCMNMRPHLQAQQSPRTPTPPRIVARETLIYSSPASALSPRPRIPELTTRMLLKGC</sequence>
<keyword evidence="2" id="KW-1185">Reference proteome</keyword>
<name>A0ABQ5APX5_9ASTR</name>
<protein>
    <submittedName>
        <fullName evidence="1">Uncharacterized protein</fullName>
    </submittedName>
</protein>
<evidence type="ECO:0000313" key="1">
    <source>
        <dbReference type="EMBL" id="GJT03537.1"/>
    </source>
</evidence>
<gene>
    <name evidence="1" type="ORF">Tco_0824706</name>
</gene>
<dbReference type="EMBL" id="BQNB010012435">
    <property type="protein sequence ID" value="GJT03537.1"/>
    <property type="molecule type" value="Genomic_DNA"/>
</dbReference>
<proteinExistence type="predicted"/>
<reference evidence="1" key="2">
    <citation type="submission" date="2022-01" db="EMBL/GenBank/DDBJ databases">
        <authorList>
            <person name="Yamashiro T."/>
            <person name="Shiraishi A."/>
            <person name="Satake H."/>
            <person name="Nakayama K."/>
        </authorList>
    </citation>
    <scope>NUCLEOTIDE SEQUENCE</scope>
</reference>